<proteinExistence type="predicted"/>
<organism evidence="2 3">
    <name type="scientific">Alloscardovia theropitheci</name>
    <dbReference type="NCBI Taxonomy" id="2496842"/>
    <lineage>
        <taxon>Bacteria</taxon>
        <taxon>Bacillati</taxon>
        <taxon>Actinomycetota</taxon>
        <taxon>Actinomycetes</taxon>
        <taxon>Bifidobacteriales</taxon>
        <taxon>Bifidobacteriaceae</taxon>
        <taxon>Alloscardovia</taxon>
    </lineage>
</organism>
<name>A0A4R0QPJ2_9BIFI</name>
<keyword evidence="3" id="KW-1185">Reference proteome</keyword>
<dbReference type="RefSeq" id="WP_131283701.1">
    <property type="nucleotide sequence ID" value="NZ_RXLP01000019.1"/>
</dbReference>
<evidence type="ECO:0000256" key="1">
    <source>
        <dbReference type="SAM" id="Phobius"/>
    </source>
</evidence>
<feature type="transmembrane region" description="Helical" evidence="1">
    <location>
        <begin position="96"/>
        <end position="115"/>
    </location>
</feature>
<keyword evidence="1" id="KW-1133">Transmembrane helix</keyword>
<feature type="transmembrane region" description="Helical" evidence="1">
    <location>
        <begin position="70"/>
        <end position="90"/>
    </location>
</feature>
<evidence type="ECO:0000313" key="3">
    <source>
        <dbReference type="Proteomes" id="UP000291289"/>
    </source>
</evidence>
<accession>A0A4R0QPJ2</accession>
<dbReference type="Pfam" id="PF05656">
    <property type="entry name" value="DUF805"/>
    <property type="match status" value="1"/>
</dbReference>
<keyword evidence="1" id="KW-0812">Transmembrane</keyword>
<dbReference type="PANTHER" id="PTHR34980:SF2">
    <property type="entry name" value="INNER MEMBRANE PROTEIN YHAH-RELATED"/>
    <property type="match status" value="1"/>
</dbReference>
<dbReference type="EMBL" id="RXLP01000019">
    <property type="protein sequence ID" value="TCD54143.1"/>
    <property type="molecule type" value="Genomic_DNA"/>
</dbReference>
<evidence type="ECO:0000313" key="2">
    <source>
        <dbReference type="EMBL" id="TCD54143.1"/>
    </source>
</evidence>
<protein>
    <submittedName>
        <fullName evidence="2">DUF805 domain-containing protein</fullName>
    </submittedName>
</protein>
<comment type="caution">
    <text evidence="2">The sequence shown here is derived from an EMBL/GenBank/DDBJ whole genome shotgun (WGS) entry which is preliminary data.</text>
</comment>
<sequence>MPAIFISTLKNPLKIALYKGDIMVTITYTKTMGTPPIDQPFYGANPIQAIARFFRKYAVFSGRASRSEFWWAYLITSIVNFLLIGLEYLVPHPALQIASGIFSYAVLVPTLSVACRRLHDVNKSGKWLYILCGGSFFCVFLALVLFIAANQGTQTQQNESIGKLSISVFMFGVAVLGTILFSLIVTLIALLTRESDPAGIRFDKIVRMTGPSYGNQFVTSPGTVTNNTSYFNLPPERTNAASPVIPPLTTSYTK</sequence>
<dbReference type="Proteomes" id="UP000291289">
    <property type="component" value="Unassembled WGS sequence"/>
</dbReference>
<dbReference type="InterPro" id="IPR008523">
    <property type="entry name" value="DUF805"/>
</dbReference>
<dbReference type="OrthoDB" id="9812349at2"/>
<feature type="transmembrane region" description="Helical" evidence="1">
    <location>
        <begin position="168"/>
        <end position="191"/>
    </location>
</feature>
<feature type="transmembrane region" description="Helical" evidence="1">
    <location>
        <begin position="127"/>
        <end position="148"/>
    </location>
</feature>
<dbReference type="GO" id="GO:0005886">
    <property type="term" value="C:plasma membrane"/>
    <property type="evidence" value="ECO:0007669"/>
    <property type="project" value="TreeGrafter"/>
</dbReference>
<dbReference type="PANTHER" id="PTHR34980">
    <property type="entry name" value="INNER MEMBRANE PROTEIN-RELATED-RELATED"/>
    <property type="match status" value="1"/>
</dbReference>
<gene>
    <name evidence="2" type="ORF">EJ419_03595</name>
</gene>
<keyword evidence="1" id="KW-0472">Membrane</keyword>
<dbReference type="AlphaFoldDB" id="A0A4R0QPJ2"/>
<reference evidence="2 3" key="1">
    <citation type="submission" date="2018-12" db="EMBL/GenBank/DDBJ databases">
        <title>Alloscrdovia theropitheci sp. nov: a novel taxon from the feces of the bleeding-herat monkey (Theropithecus geleda).</title>
        <authorList>
            <person name="Modesto M."/>
        </authorList>
    </citation>
    <scope>NUCLEOTIDE SEQUENCE [LARGE SCALE GENOMIC DNA]</scope>
    <source>
        <strain evidence="2 3">GLDI4/2</strain>
    </source>
</reference>